<keyword evidence="3" id="KW-1185">Reference proteome</keyword>
<dbReference type="InterPro" id="IPR011330">
    <property type="entry name" value="Glyco_hydro/deAcase_b/a-brl"/>
</dbReference>
<sequence>MIYIYIQNKRYLKNIRYVFDIIFFNLGLKYEYINDDEVNVNEEDILITYTFDNTKGEFYNLFKNHIDLKDSLRLFNDDYYMNDSSINNIDVKKVDLYKNNEIISLFCDEKELYLNILQDNENTIYNTNFDFISDIFFMLTRYEEVINNKVVENETHNRFSALESVAFKNNFLNRPIVNEDIDFLWELINNFNLGYERKEWWGEQKFAVCLTHDVDKVFKYLNFKSEIRNSMRYLIKERSLYKCIKNFILYIQSKLNYKNDPYWNIEDILNLEKQKGFKSSFYFMSGGTSKLDNYYNINDPRIKGLIKVVEENGFEAGYHASFNSYNDISLMKEEKQRLDNIISSKEYGCRQHYLRFSTPNTWNQHEQVGLKYDATLGYADRQGFRCGYCFPFKPYDIVNNEVLSIWEIPLIIMDGTLAGSNYSNLSVEEGIAEIKEYIKIIEKHKGVFNILWHNSSFDQLNSVWNLWKNVYEDTLDYVSCKDALVTSGLEVLQNIEEKCVSKEKELV</sequence>
<organism evidence="2 3">
    <name type="scientific">Hathewaya histolytica</name>
    <name type="common">Clostridium histolyticum</name>
    <dbReference type="NCBI Taxonomy" id="1498"/>
    <lineage>
        <taxon>Bacteria</taxon>
        <taxon>Bacillati</taxon>
        <taxon>Bacillota</taxon>
        <taxon>Clostridia</taxon>
        <taxon>Eubacteriales</taxon>
        <taxon>Clostridiaceae</taxon>
        <taxon>Hathewaya</taxon>
    </lineage>
</organism>
<feature type="domain" description="DUF7033" evidence="1">
    <location>
        <begin position="128"/>
        <end position="221"/>
    </location>
</feature>
<proteinExistence type="predicted"/>
<dbReference type="Pfam" id="PF23019">
    <property type="entry name" value="DUF7033"/>
    <property type="match status" value="1"/>
</dbReference>
<dbReference type="OrthoDB" id="5573484at2"/>
<dbReference type="InterPro" id="IPR054297">
    <property type="entry name" value="DUF7033"/>
</dbReference>
<reference evidence="2 3" key="1">
    <citation type="submission" date="2019-05" db="EMBL/GenBank/DDBJ databases">
        <authorList>
            <consortium name="Pathogen Informatics"/>
        </authorList>
    </citation>
    <scope>NUCLEOTIDE SEQUENCE [LARGE SCALE GENOMIC DNA]</scope>
    <source>
        <strain evidence="2 3">NCTC503</strain>
    </source>
</reference>
<dbReference type="GO" id="GO:0005975">
    <property type="term" value="P:carbohydrate metabolic process"/>
    <property type="evidence" value="ECO:0007669"/>
    <property type="project" value="InterPro"/>
</dbReference>
<gene>
    <name evidence="2" type="ORF">NCTC503_01998</name>
</gene>
<accession>A0A4U9RKT9</accession>
<dbReference type="CDD" id="cd10931">
    <property type="entry name" value="CE4_u7"/>
    <property type="match status" value="1"/>
</dbReference>
<dbReference type="EMBL" id="LR590481">
    <property type="protein sequence ID" value="VTQ92742.1"/>
    <property type="molecule type" value="Genomic_DNA"/>
</dbReference>
<dbReference type="KEGG" id="hhw:NCTC503_01998"/>
<name>A0A4U9RKT9_HATHI</name>
<dbReference type="RefSeq" id="WP_138210579.1">
    <property type="nucleotide sequence ID" value="NZ_CBCRUQ010000003.1"/>
</dbReference>
<evidence type="ECO:0000259" key="1">
    <source>
        <dbReference type="Pfam" id="PF23019"/>
    </source>
</evidence>
<evidence type="ECO:0000313" key="2">
    <source>
        <dbReference type="EMBL" id="VTQ92742.1"/>
    </source>
</evidence>
<dbReference type="Proteomes" id="UP000308489">
    <property type="component" value="Chromosome 1"/>
</dbReference>
<evidence type="ECO:0000313" key="3">
    <source>
        <dbReference type="Proteomes" id="UP000308489"/>
    </source>
</evidence>
<dbReference type="Gene3D" id="3.20.20.370">
    <property type="entry name" value="Glycoside hydrolase/deacetylase"/>
    <property type="match status" value="1"/>
</dbReference>
<dbReference type="SUPFAM" id="SSF88713">
    <property type="entry name" value="Glycoside hydrolase/deacetylase"/>
    <property type="match status" value="1"/>
</dbReference>
<dbReference type="AlphaFoldDB" id="A0A4U9RKT9"/>
<protein>
    <recommendedName>
        <fullName evidence="1">DUF7033 domain-containing protein</fullName>
    </recommendedName>
</protein>